<dbReference type="EMBL" id="FMAR01000003">
    <property type="protein sequence ID" value="SCC09272.1"/>
    <property type="molecule type" value="Genomic_DNA"/>
</dbReference>
<organism evidence="5 6">
    <name type="scientific">Chitinophaga costaii</name>
    <dbReference type="NCBI Taxonomy" id="1335309"/>
    <lineage>
        <taxon>Bacteria</taxon>
        <taxon>Pseudomonadati</taxon>
        <taxon>Bacteroidota</taxon>
        <taxon>Chitinophagia</taxon>
        <taxon>Chitinophagales</taxon>
        <taxon>Chitinophagaceae</taxon>
        <taxon>Chitinophaga</taxon>
    </lineage>
</organism>
<keyword evidence="6" id="KW-1185">Reference proteome</keyword>
<dbReference type="Gene3D" id="1.25.40.10">
    <property type="entry name" value="Tetratricopeptide repeat domain"/>
    <property type="match status" value="3"/>
</dbReference>
<name>A0A1C4BRD6_9BACT</name>
<feature type="repeat" description="TPR" evidence="3">
    <location>
        <begin position="54"/>
        <end position="87"/>
    </location>
</feature>
<dbReference type="RefSeq" id="WP_089710167.1">
    <property type="nucleotide sequence ID" value="NZ_FMAR01000003.1"/>
</dbReference>
<proteinExistence type="predicted"/>
<keyword evidence="1" id="KW-0677">Repeat</keyword>
<keyword evidence="4" id="KW-0732">Signal</keyword>
<protein>
    <submittedName>
        <fullName evidence="5">Tetratricopeptide repeat-containing protein</fullName>
    </submittedName>
</protein>
<evidence type="ECO:0000256" key="3">
    <source>
        <dbReference type="PROSITE-ProRule" id="PRU00339"/>
    </source>
</evidence>
<evidence type="ECO:0000256" key="1">
    <source>
        <dbReference type="ARBA" id="ARBA00022737"/>
    </source>
</evidence>
<evidence type="ECO:0000313" key="5">
    <source>
        <dbReference type="EMBL" id="SCC09272.1"/>
    </source>
</evidence>
<feature type="signal peptide" evidence="4">
    <location>
        <begin position="1"/>
        <end position="21"/>
    </location>
</feature>
<accession>A0A1C4BRD6</accession>
<dbReference type="SMART" id="SM00028">
    <property type="entry name" value="TPR"/>
    <property type="match status" value="4"/>
</dbReference>
<feature type="chain" id="PRO_5008689485" evidence="4">
    <location>
        <begin position="22"/>
        <end position="574"/>
    </location>
</feature>
<evidence type="ECO:0000313" key="6">
    <source>
        <dbReference type="Proteomes" id="UP000242818"/>
    </source>
</evidence>
<dbReference type="STRING" id="1335309.GA0116948_103216"/>
<reference evidence="5 6" key="1">
    <citation type="submission" date="2016-08" db="EMBL/GenBank/DDBJ databases">
        <authorList>
            <person name="Seilhamer J.J."/>
        </authorList>
    </citation>
    <scope>NUCLEOTIDE SEQUENCE [LARGE SCALE GENOMIC DNA]</scope>
    <source>
        <strain evidence="5 6">A37T2</strain>
    </source>
</reference>
<dbReference type="Proteomes" id="UP000242818">
    <property type="component" value="Unassembled WGS sequence"/>
</dbReference>
<dbReference type="PANTHER" id="PTHR44858">
    <property type="entry name" value="TETRATRICOPEPTIDE REPEAT PROTEIN 6"/>
    <property type="match status" value="1"/>
</dbReference>
<dbReference type="AlphaFoldDB" id="A0A1C4BRD6"/>
<dbReference type="InterPro" id="IPR050498">
    <property type="entry name" value="Ycf3"/>
</dbReference>
<gene>
    <name evidence="5" type="ORF">GA0116948_103216</name>
</gene>
<dbReference type="InterPro" id="IPR011990">
    <property type="entry name" value="TPR-like_helical_dom_sf"/>
</dbReference>
<dbReference type="PANTHER" id="PTHR44858:SF1">
    <property type="entry name" value="UDP-N-ACETYLGLUCOSAMINE--PEPTIDE N-ACETYLGLUCOSAMINYLTRANSFERASE SPINDLY-RELATED"/>
    <property type="match status" value="1"/>
</dbReference>
<keyword evidence="2 3" id="KW-0802">TPR repeat</keyword>
<dbReference type="InterPro" id="IPR019734">
    <property type="entry name" value="TPR_rpt"/>
</dbReference>
<dbReference type="OrthoDB" id="638548at2"/>
<dbReference type="Pfam" id="PF13432">
    <property type="entry name" value="TPR_16"/>
    <property type="match status" value="1"/>
</dbReference>
<sequence length="574" mass="63854">MNRRKKILIAALVLAANGAMAQTVEDGLKDLYYQKYISANQDFQKVIAAKPTEDRAYYYQGLALLGLKDIDGAAAAFQKGLTAVPNSPLLTAGLGRIDLLNGNAAAAKQKFEAADAATFGRNSDVARAIADANSEVKGGDRGYAASIMEKYMNNEGRKKKEIVTPTATDYIELGDAYRMLGGENGGKALTAYDKALELDPKNAEAITKEGDLNYNAKLLEQAVSDWTRATTTDPQYGPAFYELFQFYVTPKKNQLSWENAAKYLQSYIAVADPADKQETQYNQAAISFYRKNYDDAISQAKTGLATANDSYKGKFSRLIGDSYLQKGDSITAKQVMDDYVKSVGDSKLEPNDYKLLSAIYGKVRVSDTTQAKVIDSLASFYEEKYALSDTSKDVDRYRSVAEAFKNLHDYKKSAEWYGKLATDFTDEQNTGKITDFFWKGTMEMYSNQYVAADSTFSQFIQKYPQQEILGTYWRGRANMAQDPEAKEGKAVPIFAHWVEIGGEAKSKPRDLMYPYQYLMIYYYNKGDKENLKVYEDKVLALDPNNATVKQIQDNVAASEKAKSAPAKPAAKPHK</sequence>
<evidence type="ECO:0000256" key="4">
    <source>
        <dbReference type="SAM" id="SignalP"/>
    </source>
</evidence>
<dbReference type="PROSITE" id="PS50005">
    <property type="entry name" value="TPR"/>
    <property type="match status" value="1"/>
</dbReference>
<evidence type="ECO:0000256" key="2">
    <source>
        <dbReference type="ARBA" id="ARBA00022803"/>
    </source>
</evidence>
<dbReference type="SUPFAM" id="SSF48452">
    <property type="entry name" value="TPR-like"/>
    <property type="match status" value="2"/>
</dbReference>